<dbReference type="RefSeq" id="WP_281105325.1">
    <property type="nucleotide sequence ID" value="NZ_JAOPMH010000001.1"/>
</dbReference>
<feature type="region of interest" description="Disordered" evidence="1">
    <location>
        <begin position="1"/>
        <end position="21"/>
    </location>
</feature>
<dbReference type="Gene3D" id="1.25.10.10">
    <property type="entry name" value="Leucine-rich Repeat Variant"/>
    <property type="match status" value="2"/>
</dbReference>
<dbReference type="SUPFAM" id="SSF48371">
    <property type="entry name" value="ARM repeat"/>
    <property type="match status" value="1"/>
</dbReference>
<organism evidence="2 3">
    <name type="scientific">Bifidobacterium catenulatum subsp. kashiwanohense</name>
    <dbReference type="NCBI Taxonomy" id="630129"/>
    <lineage>
        <taxon>Bacteria</taxon>
        <taxon>Bacillati</taxon>
        <taxon>Actinomycetota</taxon>
        <taxon>Actinomycetes</taxon>
        <taxon>Bifidobacteriales</taxon>
        <taxon>Bifidobacteriaceae</taxon>
        <taxon>Bifidobacterium</taxon>
    </lineage>
</organism>
<dbReference type="InterPro" id="IPR016024">
    <property type="entry name" value="ARM-type_fold"/>
</dbReference>
<sequence length="407" mass="46115">MVYNPSEPRDPLGKWMKAHGGNPKASLADNVKSLNYAEEHGAAVDTKNTPTAVIDQIAKTGKDEDNRLEALMNPNISDETLDSFKYSDDVRERTAVASNPKLDGKTLDMMADDDNFYVKRAVALNRNTPTNTLERLEGDADKDIADYALMAWCRNRSLEYCKEGDYGNPSVLLGQNRYHQTLRLEELMDYDDVRDPMPLPWQDGYNDYIETNEKLHVCDAYTSEIATEAARDGDYDAALQIFEAGHSKWTDGRAGTTFPLSKGRMKCPAMAIDAETKLADQFLYHASSEQCKKLHKLGYDSSAQGILNRFDMTNTISTRPMAEHCTVPDRLDRLSQSKDSETRLHVAGNPNTSLHTLEMLSEDKDEKVRRRAVMNLEHCRENQRLSDEYAEVDFNDDSGYDDIQFEY</sequence>
<dbReference type="EMBL" id="JAOPMH010000001">
    <property type="protein sequence ID" value="MDH7889132.1"/>
    <property type="molecule type" value="Genomic_DNA"/>
</dbReference>
<accession>A0AA43T2K6</accession>
<evidence type="ECO:0000313" key="3">
    <source>
        <dbReference type="Proteomes" id="UP001161916"/>
    </source>
</evidence>
<name>A0AA43T2K6_9BIFI</name>
<evidence type="ECO:0000313" key="2">
    <source>
        <dbReference type="EMBL" id="MDH7889132.1"/>
    </source>
</evidence>
<proteinExistence type="predicted"/>
<protein>
    <submittedName>
        <fullName evidence="2">Uncharacterized protein</fullName>
    </submittedName>
</protein>
<dbReference type="AlphaFoldDB" id="A0AA43T2K6"/>
<dbReference type="Proteomes" id="UP001161916">
    <property type="component" value="Unassembled WGS sequence"/>
</dbReference>
<reference evidence="2" key="2">
    <citation type="journal article" date="2023" name="Gut Microbes">
        <title>Characterization of Bifidobacterium kashiwanohense that utilizes both milk- and plant-derived oligosaccharides.</title>
        <authorList>
            <person name="Orihara K."/>
            <person name="Yahagi K."/>
            <person name="Saito Y."/>
            <person name="Watanabe Y."/>
            <person name="Sasai T."/>
            <person name="Hara T."/>
            <person name="Tsukuda N."/>
            <person name="Oki K."/>
            <person name="Fujimoto J."/>
            <person name="Matsuki T."/>
        </authorList>
    </citation>
    <scope>NUCLEOTIDE SEQUENCE</scope>
    <source>
        <strain evidence="2">YIT 13062</strain>
    </source>
</reference>
<comment type="caution">
    <text evidence="2">The sequence shown here is derived from an EMBL/GenBank/DDBJ whole genome shotgun (WGS) entry which is preliminary data.</text>
</comment>
<reference evidence="2" key="1">
    <citation type="submission" date="2022-09" db="EMBL/GenBank/DDBJ databases">
        <authorList>
            <person name="Orihara K."/>
        </authorList>
    </citation>
    <scope>NUCLEOTIDE SEQUENCE</scope>
    <source>
        <strain evidence="2">YIT 13062</strain>
    </source>
</reference>
<evidence type="ECO:0000256" key="1">
    <source>
        <dbReference type="SAM" id="MobiDB-lite"/>
    </source>
</evidence>
<gene>
    <name evidence="2" type="ORF">OB951_00650</name>
</gene>
<dbReference type="InterPro" id="IPR011989">
    <property type="entry name" value="ARM-like"/>
</dbReference>